<protein>
    <submittedName>
        <fullName evidence="1">Uncharacterized protein</fullName>
    </submittedName>
</protein>
<dbReference type="Proteomes" id="UP000293652">
    <property type="component" value="Unassembled WGS sequence"/>
</dbReference>
<organism evidence="1 2">
    <name type="scientific">Rhizobium leguminosarum</name>
    <dbReference type="NCBI Taxonomy" id="384"/>
    <lineage>
        <taxon>Bacteria</taxon>
        <taxon>Pseudomonadati</taxon>
        <taxon>Pseudomonadota</taxon>
        <taxon>Alphaproteobacteria</taxon>
        <taxon>Hyphomicrobiales</taxon>
        <taxon>Rhizobiaceae</taxon>
        <taxon>Rhizobium/Agrobacterium group</taxon>
        <taxon>Rhizobium</taxon>
    </lineage>
</organism>
<evidence type="ECO:0000313" key="2">
    <source>
        <dbReference type="Proteomes" id="UP000293652"/>
    </source>
</evidence>
<evidence type="ECO:0000313" key="1">
    <source>
        <dbReference type="EMBL" id="TAX66247.1"/>
    </source>
</evidence>
<gene>
    <name evidence="1" type="ORF">ELI03_32405</name>
</gene>
<accession>A0A4Q8XR33</accession>
<dbReference type="EMBL" id="SIPC01000005">
    <property type="protein sequence ID" value="TAX66247.1"/>
    <property type="molecule type" value="Genomic_DNA"/>
</dbReference>
<reference evidence="1 2" key="1">
    <citation type="submission" date="2019-02" db="EMBL/GenBank/DDBJ databases">
        <title>The genomic architecture of introgression among sibling species of bacteria.</title>
        <authorList>
            <person name="Cavassim M.I.A."/>
            <person name="Moeskjaer S."/>
            <person name="Moslemi C."/>
            <person name="Fields B."/>
            <person name="Bachmann A."/>
            <person name="Vilhjalmsson B."/>
            <person name="Schierup M.H."/>
            <person name="Young J.P.W."/>
            <person name="Andersen S.U."/>
        </authorList>
    </citation>
    <scope>NUCLEOTIDE SEQUENCE [LARGE SCALE GENOMIC DNA]</scope>
    <source>
        <strain evidence="1 2">SM145A</strain>
        <plasmid evidence="1">pSM145A_Rh05</plasmid>
    </source>
</reference>
<keyword evidence="1" id="KW-0614">Plasmid</keyword>
<proteinExistence type="predicted"/>
<sequence>MNRWQARRKLSAGLLLAAGENTDALFSDPGGELREIAIRRQQAETVERTIVQQSIAWIIRIMSESFPPSFRQTALGMVAYLSNRSARPSSASW</sequence>
<dbReference type="AlphaFoldDB" id="A0A4Q8XR33"/>
<geneLocation type="plasmid" evidence="1">
    <name>pSM145A_Rh05</name>
</geneLocation>
<comment type="caution">
    <text evidence="1">The sequence shown here is derived from an EMBL/GenBank/DDBJ whole genome shotgun (WGS) entry which is preliminary data.</text>
</comment>
<name>A0A4Q8XR33_RHILE</name>